<dbReference type="AlphaFoldDB" id="A0A444WZ07"/>
<protein>
    <submittedName>
        <fullName evidence="2">Uncharacterized protein</fullName>
    </submittedName>
</protein>
<organism evidence="2 3">
    <name type="scientific">Arachis hypogaea</name>
    <name type="common">Peanut</name>
    <dbReference type="NCBI Taxonomy" id="3818"/>
    <lineage>
        <taxon>Eukaryota</taxon>
        <taxon>Viridiplantae</taxon>
        <taxon>Streptophyta</taxon>
        <taxon>Embryophyta</taxon>
        <taxon>Tracheophyta</taxon>
        <taxon>Spermatophyta</taxon>
        <taxon>Magnoliopsida</taxon>
        <taxon>eudicotyledons</taxon>
        <taxon>Gunneridae</taxon>
        <taxon>Pentapetalae</taxon>
        <taxon>rosids</taxon>
        <taxon>fabids</taxon>
        <taxon>Fabales</taxon>
        <taxon>Fabaceae</taxon>
        <taxon>Papilionoideae</taxon>
        <taxon>50 kb inversion clade</taxon>
        <taxon>dalbergioids sensu lato</taxon>
        <taxon>Dalbergieae</taxon>
        <taxon>Pterocarpus clade</taxon>
        <taxon>Arachis</taxon>
    </lineage>
</organism>
<keyword evidence="3" id="KW-1185">Reference proteome</keyword>
<feature type="region of interest" description="Disordered" evidence="1">
    <location>
        <begin position="130"/>
        <end position="214"/>
    </location>
</feature>
<name>A0A444WZ07_ARAHY</name>
<sequence>MLEDDALVCADLRSEDDELFFGPIPKDGEIAPYYDAQDGGYDDSDGGESWHSEEMKTPPNSEDELEEVDSNEYFKSKCDLDLNKSSLTRVLGDARAVVYEDAAAQYGMVRNYGLTLLKCNPGSTVNIGVRPHSNPAAANTDANGGEVNNSAPTTTVNGGDAPLVPQAQNTPSTSTPAAPTQPTSTPPASTPSVSTLPASTPSASTLPSRTQPANIMRFVLNPGFKPLRTKN</sequence>
<accession>A0A444WZ07</accession>
<dbReference type="Proteomes" id="UP000289738">
    <property type="component" value="Chromosome B10"/>
</dbReference>
<reference evidence="2 3" key="1">
    <citation type="submission" date="2019-01" db="EMBL/GenBank/DDBJ databases">
        <title>Sequencing of cultivated peanut Arachis hypogaea provides insights into genome evolution and oil improvement.</title>
        <authorList>
            <person name="Chen X."/>
        </authorList>
    </citation>
    <scope>NUCLEOTIDE SEQUENCE [LARGE SCALE GENOMIC DNA]</scope>
    <source>
        <strain evidence="3">cv. Fuhuasheng</strain>
        <tissue evidence="2">Leaves</tissue>
    </source>
</reference>
<proteinExistence type="predicted"/>
<feature type="compositionally biased region" description="Polar residues" evidence="1">
    <location>
        <begin position="136"/>
        <end position="157"/>
    </location>
</feature>
<evidence type="ECO:0000313" key="2">
    <source>
        <dbReference type="EMBL" id="RYQ82694.1"/>
    </source>
</evidence>
<gene>
    <name evidence="2" type="ORF">Ahy_B10g101269</name>
</gene>
<comment type="caution">
    <text evidence="2">The sequence shown here is derived from an EMBL/GenBank/DDBJ whole genome shotgun (WGS) entry which is preliminary data.</text>
</comment>
<evidence type="ECO:0000256" key="1">
    <source>
        <dbReference type="SAM" id="MobiDB-lite"/>
    </source>
</evidence>
<feature type="region of interest" description="Disordered" evidence="1">
    <location>
        <begin position="35"/>
        <end position="67"/>
    </location>
</feature>
<feature type="compositionally biased region" description="Low complexity" evidence="1">
    <location>
        <begin position="170"/>
        <end position="183"/>
    </location>
</feature>
<feature type="compositionally biased region" description="Low complexity" evidence="1">
    <location>
        <begin position="190"/>
        <end position="208"/>
    </location>
</feature>
<evidence type="ECO:0000313" key="3">
    <source>
        <dbReference type="Proteomes" id="UP000289738"/>
    </source>
</evidence>
<dbReference type="EMBL" id="SDMP01000020">
    <property type="protein sequence ID" value="RYQ82694.1"/>
    <property type="molecule type" value="Genomic_DNA"/>
</dbReference>